<gene>
    <name evidence="2" type="ORF">CAOG_009887</name>
</gene>
<accession>A0A0D2VUX4</accession>
<dbReference type="EMBL" id="KE346368">
    <property type="protein sequence ID" value="KJE95197.1"/>
    <property type="molecule type" value="Genomic_DNA"/>
</dbReference>
<dbReference type="Proteomes" id="UP000008743">
    <property type="component" value="Unassembled WGS sequence"/>
</dbReference>
<protein>
    <recommendedName>
        <fullName evidence="4">Secreted protein</fullName>
    </recommendedName>
</protein>
<evidence type="ECO:0000256" key="1">
    <source>
        <dbReference type="SAM" id="SignalP"/>
    </source>
</evidence>
<feature type="signal peptide" evidence="1">
    <location>
        <begin position="1"/>
        <end position="19"/>
    </location>
</feature>
<name>A0A0D2VUX4_CAPO3</name>
<organism evidence="2 3">
    <name type="scientific">Capsaspora owczarzaki (strain ATCC 30864)</name>
    <dbReference type="NCBI Taxonomy" id="595528"/>
    <lineage>
        <taxon>Eukaryota</taxon>
        <taxon>Filasterea</taxon>
        <taxon>Capsaspora</taxon>
    </lineage>
</organism>
<keyword evidence="3" id="KW-1185">Reference proteome</keyword>
<evidence type="ECO:0000313" key="3">
    <source>
        <dbReference type="Proteomes" id="UP000008743"/>
    </source>
</evidence>
<evidence type="ECO:0000313" key="2">
    <source>
        <dbReference type="EMBL" id="KJE95197.1"/>
    </source>
</evidence>
<dbReference type="AlphaFoldDB" id="A0A0D2VUX4"/>
<evidence type="ECO:0008006" key="4">
    <source>
        <dbReference type="Google" id="ProtNLM"/>
    </source>
</evidence>
<feature type="chain" id="PRO_5002253915" description="Secreted protein" evidence="1">
    <location>
        <begin position="20"/>
        <end position="215"/>
    </location>
</feature>
<reference evidence="3" key="1">
    <citation type="submission" date="2011-02" db="EMBL/GenBank/DDBJ databases">
        <title>The Genome Sequence of Capsaspora owczarzaki ATCC 30864.</title>
        <authorList>
            <person name="Russ C."/>
            <person name="Cuomo C."/>
            <person name="Burger G."/>
            <person name="Gray M.W."/>
            <person name="Holland P.W.H."/>
            <person name="King N."/>
            <person name="Lang F.B.F."/>
            <person name="Roger A.J."/>
            <person name="Ruiz-Trillo I."/>
            <person name="Young S.K."/>
            <person name="Zeng Q."/>
            <person name="Gargeya S."/>
            <person name="Alvarado L."/>
            <person name="Berlin A."/>
            <person name="Chapman S.B."/>
            <person name="Chen Z."/>
            <person name="Freedman E."/>
            <person name="Gellesch M."/>
            <person name="Goldberg J."/>
            <person name="Griggs A."/>
            <person name="Gujja S."/>
            <person name="Heilman E."/>
            <person name="Heiman D."/>
            <person name="Howarth C."/>
            <person name="Mehta T."/>
            <person name="Neiman D."/>
            <person name="Pearson M."/>
            <person name="Roberts A."/>
            <person name="Saif S."/>
            <person name="Shea T."/>
            <person name="Shenoy N."/>
            <person name="Sisk P."/>
            <person name="Stolte C."/>
            <person name="Sykes S."/>
            <person name="White J."/>
            <person name="Yandava C."/>
            <person name="Haas B."/>
            <person name="Nusbaum C."/>
            <person name="Birren B."/>
        </authorList>
    </citation>
    <scope>NUCLEOTIDE SEQUENCE</scope>
    <source>
        <strain evidence="3">ATCC 30864</strain>
    </source>
</reference>
<proteinExistence type="predicted"/>
<keyword evidence="1" id="KW-0732">Signal</keyword>
<dbReference type="InParanoid" id="A0A0D2VUX4"/>
<sequence length="215" mass="23539">MMMVLLLVVVVVMVGEVRMLLVVGCLNGKVGKRNSDNCSCGCDLLGGVGRVGGRWWLLSLVLDQQTTPANLHTATNDAMSALGVVQVGVRDKRNAAGMSIGVIAEFDIKKRRQAVQQRAFDCGKQRDAIVFRGRQKHRIIRLGKRRQPQRRQGSCLLDPRCRQAELHVLGIEGEWQVFDDNDSVLDLARIRACSTASVGDLGRIGSATMTLSRAS</sequence>